<evidence type="ECO:0000256" key="1">
    <source>
        <dbReference type="ARBA" id="ARBA00022723"/>
    </source>
</evidence>
<organism evidence="6 7">
    <name type="scientific">Ophiobolus disseminans</name>
    <dbReference type="NCBI Taxonomy" id="1469910"/>
    <lineage>
        <taxon>Eukaryota</taxon>
        <taxon>Fungi</taxon>
        <taxon>Dikarya</taxon>
        <taxon>Ascomycota</taxon>
        <taxon>Pezizomycotina</taxon>
        <taxon>Dothideomycetes</taxon>
        <taxon>Pleosporomycetidae</taxon>
        <taxon>Pleosporales</taxon>
        <taxon>Pleosporineae</taxon>
        <taxon>Phaeosphaeriaceae</taxon>
        <taxon>Ophiobolus</taxon>
    </lineage>
</organism>
<dbReference type="PANTHER" id="PTHR46910:SF5">
    <property type="entry name" value="ZN(II)2CYS6 TRANSCRIPTION FACTOR (EUROFUNG)"/>
    <property type="match status" value="1"/>
</dbReference>
<dbReference type="CDD" id="cd12148">
    <property type="entry name" value="fungal_TF_MHR"/>
    <property type="match status" value="1"/>
</dbReference>
<feature type="region of interest" description="Disordered" evidence="4">
    <location>
        <begin position="95"/>
        <end position="133"/>
    </location>
</feature>
<accession>A0A6A6ZLQ8</accession>
<proteinExistence type="predicted"/>
<keyword evidence="2" id="KW-0539">Nucleus</keyword>
<evidence type="ECO:0000256" key="3">
    <source>
        <dbReference type="SAM" id="Coils"/>
    </source>
</evidence>
<dbReference type="Gene3D" id="4.10.240.10">
    <property type="entry name" value="Zn(2)-C6 fungal-type DNA-binding domain"/>
    <property type="match status" value="1"/>
</dbReference>
<evidence type="ECO:0000313" key="7">
    <source>
        <dbReference type="Proteomes" id="UP000799424"/>
    </source>
</evidence>
<dbReference type="GO" id="GO:0003677">
    <property type="term" value="F:DNA binding"/>
    <property type="evidence" value="ECO:0007669"/>
    <property type="project" value="InterPro"/>
</dbReference>
<evidence type="ECO:0000256" key="2">
    <source>
        <dbReference type="ARBA" id="ARBA00023242"/>
    </source>
</evidence>
<evidence type="ECO:0000259" key="5">
    <source>
        <dbReference type="PROSITE" id="PS50048"/>
    </source>
</evidence>
<dbReference type="GO" id="GO:0006351">
    <property type="term" value="P:DNA-templated transcription"/>
    <property type="evidence" value="ECO:0007669"/>
    <property type="project" value="InterPro"/>
</dbReference>
<feature type="coiled-coil region" evidence="3">
    <location>
        <begin position="63"/>
        <end position="90"/>
    </location>
</feature>
<dbReference type="InterPro" id="IPR007219">
    <property type="entry name" value="XnlR_reg_dom"/>
</dbReference>
<dbReference type="Pfam" id="PF00172">
    <property type="entry name" value="Zn_clus"/>
    <property type="match status" value="1"/>
</dbReference>
<dbReference type="EMBL" id="MU006238">
    <property type="protein sequence ID" value="KAF2821177.1"/>
    <property type="molecule type" value="Genomic_DNA"/>
</dbReference>
<dbReference type="CDD" id="cd00067">
    <property type="entry name" value="GAL4"/>
    <property type="match status" value="1"/>
</dbReference>
<dbReference type="InterPro" id="IPR050987">
    <property type="entry name" value="AtrR-like"/>
</dbReference>
<feature type="compositionally biased region" description="Polar residues" evidence="4">
    <location>
        <begin position="486"/>
        <end position="495"/>
    </location>
</feature>
<gene>
    <name evidence="6" type="ORF">CC86DRAFT_110167</name>
</gene>
<dbReference type="InterPro" id="IPR036864">
    <property type="entry name" value="Zn2-C6_fun-type_DNA-bd_sf"/>
</dbReference>
<dbReference type="PANTHER" id="PTHR46910">
    <property type="entry name" value="TRANSCRIPTION FACTOR PDR1"/>
    <property type="match status" value="1"/>
</dbReference>
<dbReference type="PROSITE" id="PS00463">
    <property type="entry name" value="ZN2_CY6_FUNGAL_1"/>
    <property type="match status" value="1"/>
</dbReference>
<protein>
    <recommendedName>
        <fullName evidence="5">Zn(2)-C6 fungal-type domain-containing protein</fullName>
    </recommendedName>
</protein>
<feature type="domain" description="Zn(2)-C6 fungal-type" evidence="5">
    <location>
        <begin position="19"/>
        <end position="48"/>
    </location>
</feature>
<dbReference type="AlphaFoldDB" id="A0A6A6ZLQ8"/>
<dbReference type="GO" id="GO:0008270">
    <property type="term" value="F:zinc ion binding"/>
    <property type="evidence" value="ECO:0007669"/>
    <property type="project" value="InterPro"/>
</dbReference>
<dbReference type="Proteomes" id="UP000799424">
    <property type="component" value="Unassembled WGS sequence"/>
</dbReference>
<keyword evidence="3" id="KW-0175">Coiled coil</keyword>
<dbReference type="OrthoDB" id="103819at2759"/>
<sequence>MDEGDDMDVSLDGATSRRACDSCRTRKIRCDRTVPCSNCKASKLTCTTTAPTQKAQRQRVHISEEYEKKIDRIEDRLAGIENVLANLASKLGDLDLQRDSPEASSQSRSSRKGVGRSPDAPTPAPFEGETTINTQSDYARELLTKAVGSTPSIEQNAEVRSALHALNELVTRQGQVTASTASNSGVLINRALADIHPEDLDRPPWEVSSDVLERGAKYPTMALAIIFPFFKLKNLRGIMEDVYLNPGRCGASRRLLGFGILHILFEEFSNVPFADVQRSAYSNYVVQCKRQMEVAVSQLDIFLPASYENIMALQLGGALAIEMCKPSLCWAMMSTAASLCQNLGYHRYSTMKDDTEDERNCKIHVFWMIYMFDKTMSLRLGRASVIQDWDISLPFFEHDKVVEQGPNPKEMLAYWVKVARVQGQIYEKLFSPAAFLRSPEERMRTAIELVNAMNTAWYERGDARVTDLSLADWPAELGVQVQSTITTNNSPNETDMPSIRKRRGKQPSSAPIDASEYIKMSLERTEDVFFHADVVMHYSTCSLIQRAVSPDNVTFNHECLESARAALVAHARCNAQFNVKGNEQMWNGYIHWSILQAPFTPFIVIFCNAIQNNDATDLASLQDFVASLESCRTISEGADKLYRMCHLFLRVAKLYLQAKMQDSTTPSQAYTPSNPKYYTTVDGTQLDLNSMSQFDPYLSALGLMPNSVWPTASFAGISDGLDPYLQGQDAGTNLGLDGMGHSSGGQNSVQDFFSGSRYLMNMMEAGDDSQMPDLGF</sequence>
<dbReference type="PROSITE" id="PS50048">
    <property type="entry name" value="ZN2_CY6_FUNGAL_2"/>
    <property type="match status" value="1"/>
</dbReference>
<keyword evidence="1" id="KW-0479">Metal-binding</keyword>
<name>A0A6A6ZLQ8_9PLEO</name>
<dbReference type="SUPFAM" id="SSF57701">
    <property type="entry name" value="Zn2/Cys6 DNA-binding domain"/>
    <property type="match status" value="1"/>
</dbReference>
<feature type="region of interest" description="Disordered" evidence="4">
    <location>
        <begin position="486"/>
        <end position="511"/>
    </location>
</feature>
<dbReference type="InterPro" id="IPR001138">
    <property type="entry name" value="Zn2Cys6_DnaBD"/>
</dbReference>
<dbReference type="GO" id="GO:0000981">
    <property type="term" value="F:DNA-binding transcription factor activity, RNA polymerase II-specific"/>
    <property type="evidence" value="ECO:0007669"/>
    <property type="project" value="InterPro"/>
</dbReference>
<keyword evidence="7" id="KW-1185">Reference proteome</keyword>
<evidence type="ECO:0000313" key="6">
    <source>
        <dbReference type="EMBL" id="KAF2821177.1"/>
    </source>
</evidence>
<dbReference type="SMART" id="SM00066">
    <property type="entry name" value="GAL4"/>
    <property type="match status" value="1"/>
</dbReference>
<evidence type="ECO:0000256" key="4">
    <source>
        <dbReference type="SAM" id="MobiDB-lite"/>
    </source>
</evidence>
<dbReference type="Pfam" id="PF04082">
    <property type="entry name" value="Fungal_trans"/>
    <property type="match status" value="1"/>
</dbReference>
<dbReference type="SMART" id="SM00906">
    <property type="entry name" value="Fungal_trans"/>
    <property type="match status" value="1"/>
</dbReference>
<reference evidence="6" key="1">
    <citation type="journal article" date="2020" name="Stud. Mycol.">
        <title>101 Dothideomycetes genomes: a test case for predicting lifestyles and emergence of pathogens.</title>
        <authorList>
            <person name="Haridas S."/>
            <person name="Albert R."/>
            <person name="Binder M."/>
            <person name="Bloem J."/>
            <person name="Labutti K."/>
            <person name="Salamov A."/>
            <person name="Andreopoulos B."/>
            <person name="Baker S."/>
            <person name="Barry K."/>
            <person name="Bills G."/>
            <person name="Bluhm B."/>
            <person name="Cannon C."/>
            <person name="Castanera R."/>
            <person name="Culley D."/>
            <person name="Daum C."/>
            <person name="Ezra D."/>
            <person name="Gonzalez J."/>
            <person name="Henrissat B."/>
            <person name="Kuo A."/>
            <person name="Liang C."/>
            <person name="Lipzen A."/>
            <person name="Lutzoni F."/>
            <person name="Magnuson J."/>
            <person name="Mondo S."/>
            <person name="Nolan M."/>
            <person name="Ohm R."/>
            <person name="Pangilinan J."/>
            <person name="Park H.-J."/>
            <person name="Ramirez L."/>
            <person name="Alfaro M."/>
            <person name="Sun H."/>
            <person name="Tritt A."/>
            <person name="Yoshinaga Y."/>
            <person name="Zwiers L.-H."/>
            <person name="Turgeon B."/>
            <person name="Goodwin S."/>
            <person name="Spatafora J."/>
            <person name="Crous P."/>
            <person name="Grigoriev I."/>
        </authorList>
    </citation>
    <scope>NUCLEOTIDE SEQUENCE</scope>
    <source>
        <strain evidence="6">CBS 113818</strain>
    </source>
</reference>